<dbReference type="GO" id="GO:0005739">
    <property type="term" value="C:mitochondrion"/>
    <property type="evidence" value="ECO:0007669"/>
    <property type="project" value="TreeGrafter"/>
</dbReference>
<dbReference type="AlphaFoldDB" id="A0A1E3QNQ9"/>
<dbReference type="PANTHER" id="PTHR43149">
    <property type="entry name" value="ENOYL-COA HYDRATASE"/>
    <property type="match status" value="1"/>
</dbReference>
<accession>A0A1E3QNQ9</accession>
<dbReference type="OrthoDB" id="14970at2759"/>
<dbReference type="CDD" id="cd06558">
    <property type="entry name" value="crotonase-like"/>
    <property type="match status" value="1"/>
</dbReference>
<dbReference type="GeneID" id="30146841"/>
<evidence type="ECO:0000256" key="1">
    <source>
        <dbReference type="ARBA" id="ARBA00005254"/>
    </source>
</evidence>
<dbReference type="EMBL" id="KV454432">
    <property type="protein sequence ID" value="ODQ79346.1"/>
    <property type="molecule type" value="Genomic_DNA"/>
</dbReference>
<dbReference type="Proteomes" id="UP000094336">
    <property type="component" value="Unassembled WGS sequence"/>
</dbReference>
<dbReference type="PANTHER" id="PTHR43149:SF1">
    <property type="entry name" value="DELTA(3,5)-DELTA(2,4)-DIENOYL-COA ISOMERASE, MITOCHONDRIAL"/>
    <property type="match status" value="1"/>
</dbReference>
<dbReference type="Gene3D" id="3.90.226.10">
    <property type="entry name" value="2-enoyl-CoA Hydratase, Chain A, domain 1"/>
    <property type="match status" value="1"/>
</dbReference>
<dbReference type="SUPFAM" id="SSF52096">
    <property type="entry name" value="ClpP/crotonase"/>
    <property type="match status" value="1"/>
</dbReference>
<dbReference type="GO" id="GO:0051750">
    <property type="term" value="F:delta(3,5)-delta(2,4)-dienoyl-CoA isomerase activity"/>
    <property type="evidence" value="ECO:0007669"/>
    <property type="project" value="TreeGrafter"/>
</dbReference>
<dbReference type="RefSeq" id="XP_018984674.1">
    <property type="nucleotide sequence ID" value="XM_019128988.1"/>
</dbReference>
<dbReference type="InterPro" id="IPR029045">
    <property type="entry name" value="ClpP/crotonase-like_dom_sf"/>
</dbReference>
<proteinExistence type="inferred from homology"/>
<organism evidence="2 3">
    <name type="scientific">Babjeviella inositovora NRRL Y-12698</name>
    <dbReference type="NCBI Taxonomy" id="984486"/>
    <lineage>
        <taxon>Eukaryota</taxon>
        <taxon>Fungi</taxon>
        <taxon>Dikarya</taxon>
        <taxon>Ascomycota</taxon>
        <taxon>Saccharomycotina</taxon>
        <taxon>Pichiomycetes</taxon>
        <taxon>Serinales incertae sedis</taxon>
        <taxon>Babjeviella</taxon>
    </lineage>
</organism>
<evidence type="ECO:0000313" key="3">
    <source>
        <dbReference type="Proteomes" id="UP000094336"/>
    </source>
</evidence>
<sequence>MLESLTKYSHFNVYSPAPFVIHLEFKNSSLEGSYLHTTLLQYKALLQELNALPLVACIIISAEGDNFSPERNRHFVSDVFNSISIAATEYTALHETTVELRTCSVYASKISIPTIGISHGRCHGEAMTILTATSIRMCSKDVSFAVSKNSVVNSELLKRLGAIVNNQSTLFELALTGREFDAHEASKVGIVSTVATDKNRCLKHAVAVAEKIAQNDDGYVRSTQTQLHNMLEEHAEDIRLGTFGCMPNMVL</sequence>
<dbReference type="Pfam" id="PF00378">
    <property type="entry name" value="ECH_1"/>
    <property type="match status" value="1"/>
</dbReference>
<evidence type="ECO:0000313" key="2">
    <source>
        <dbReference type="EMBL" id="ODQ79346.1"/>
    </source>
</evidence>
<protein>
    <recommendedName>
        <fullName evidence="4">Enoyl-CoA hydratase</fullName>
    </recommendedName>
</protein>
<dbReference type="InterPro" id="IPR045002">
    <property type="entry name" value="Ech1-like"/>
</dbReference>
<dbReference type="STRING" id="984486.A0A1E3QNQ9"/>
<gene>
    <name evidence="2" type="ORF">BABINDRAFT_161754</name>
</gene>
<reference evidence="3" key="1">
    <citation type="submission" date="2016-05" db="EMBL/GenBank/DDBJ databases">
        <title>Comparative genomics of biotechnologically important yeasts.</title>
        <authorList>
            <consortium name="DOE Joint Genome Institute"/>
            <person name="Riley R."/>
            <person name="Haridas S."/>
            <person name="Wolfe K.H."/>
            <person name="Lopes M.R."/>
            <person name="Hittinger C.T."/>
            <person name="Goker M."/>
            <person name="Salamov A."/>
            <person name="Wisecaver J."/>
            <person name="Long T.M."/>
            <person name="Aerts A.L."/>
            <person name="Barry K."/>
            <person name="Choi C."/>
            <person name="Clum A."/>
            <person name="Coughlan A.Y."/>
            <person name="Deshpande S."/>
            <person name="Douglass A.P."/>
            <person name="Hanson S.J."/>
            <person name="Klenk H.-P."/>
            <person name="Labutti K."/>
            <person name="Lapidus A."/>
            <person name="Lindquist E."/>
            <person name="Lipzen A."/>
            <person name="Meier-Kolthoff J.P."/>
            <person name="Ohm R.A."/>
            <person name="Otillar R.P."/>
            <person name="Pangilinan J."/>
            <person name="Peng Y."/>
            <person name="Rokas A."/>
            <person name="Rosa C.A."/>
            <person name="Scheuner C."/>
            <person name="Sibirny A.A."/>
            <person name="Slot J.C."/>
            <person name="Stielow J.B."/>
            <person name="Sun H."/>
            <person name="Kurtzman C.P."/>
            <person name="Blackwell M."/>
            <person name="Grigoriev I.V."/>
            <person name="Jeffries T.W."/>
        </authorList>
    </citation>
    <scope>NUCLEOTIDE SEQUENCE [LARGE SCALE GENOMIC DNA]</scope>
    <source>
        <strain evidence="3">NRRL Y-12698</strain>
    </source>
</reference>
<evidence type="ECO:0008006" key="4">
    <source>
        <dbReference type="Google" id="ProtNLM"/>
    </source>
</evidence>
<comment type="similarity">
    <text evidence="1">Belongs to the enoyl-CoA hydratase/isomerase family.</text>
</comment>
<keyword evidence="3" id="KW-1185">Reference proteome</keyword>
<dbReference type="InterPro" id="IPR001753">
    <property type="entry name" value="Enoyl-CoA_hydra/iso"/>
</dbReference>
<name>A0A1E3QNQ9_9ASCO</name>